<organism evidence="1 2">
    <name type="scientific">Trichothecium roseum</name>
    <dbReference type="NCBI Taxonomy" id="47278"/>
    <lineage>
        <taxon>Eukaryota</taxon>
        <taxon>Fungi</taxon>
        <taxon>Dikarya</taxon>
        <taxon>Ascomycota</taxon>
        <taxon>Pezizomycotina</taxon>
        <taxon>Sordariomycetes</taxon>
        <taxon>Hypocreomycetidae</taxon>
        <taxon>Hypocreales</taxon>
        <taxon>Hypocreales incertae sedis</taxon>
        <taxon>Trichothecium</taxon>
    </lineage>
</organism>
<accession>A0ACC0V0Y2</accession>
<reference evidence="1" key="1">
    <citation type="submission" date="2022-10" db="EMBL/GenBank/DDBJ databases">
        <title>Complete Genome of Trichothecium roseum strain YXFP-22015, a Plant Pathogen Isolated from Citrus.</title>
        <authorList>
            <person name="Wang Y."/>
            <person name="Zhu L."/>
        </authorList>
    </citation>
    <scope>NUCLEOTIDE SEQUENCE</scope>
    <source>
        <strain evidence="1">YXFP-22015</strain>
    </source>
</reference>
<dbReference type="EMBL" id="CM047943">
    <property type="protein sequence ID" value="KAI9900022.1"/>
    <property type="molecule type" value="Genomic_DNA"/>
</dbReference>
<comment type="caution">
    <text evidence="1">The sequence shown here is derived from an EMBL/GenBank/DDBJ whole genome shotgun (WGS) entry which is preliminary data.</text>
</comment>
<evidence type="ECO:0000313" key="2">
    <source>
        <dbReference type="Proteomes" id="UP001163324"/>
    </source>
</evidence>
<protein>
    <submittedName>
        <fullName evidence="1">Uncharacterized protein</fullName>
    </submittedName>
</protein>
<proteinExistence type="predicted"/>
<evidence type="ECO:0000313" key="1">
    <source>
        <dbReference type="EMBL" id="KAI9900022.1"/>
    </source>
</evidence>
<dbReference type="Proteomes" id="UP001163324">
    <property type="component" value="Chromosome 4"/>
</dbReference>
<keyword evidence="2" id="KW-1185">Reference proteome</keyword>
<sequence length="261" mass="28693">MTCNESSIPEALWRSRIPVIITHASFPTTPLATSVPRFSYLALLQPRLSAFFGVPCSSFHFEDVQLRNLAVGLLVDLYQPALPWRLNVQDGVGWDIADTFLNCVKEADFVRNGNVNQIMKLSKSNTTDLWNAVIDNDYATFSRINQGLLNTPKALKHVPLRVYIPSAADDAAVAVTQGGNRGSGWFRVAQGLVQPVDSNRKAKTLGQALKELMPDLFPSTRNPLLAEVVQHGAKVPFGAPLGDLMREASYPDGWLCFVVTV</sequence>
<name>A0ACC0V0Y2_9HYPO</name>
<gene>
    <name evidence="1" type="ORF">N3K66_004284</name>
</gene>